<gene>
    <name evidence="1" type="ORF">D5086_028543</name>
</gene>
<dbReference type="Proteomes" id="UP000309997">
    <property type="component" value="Unassembled WGS sequence"/>
</dbReference>
<dbReference type="EMBL" id="RCHU02000015">
    <property type="protein sequence ID" value="KAL3571294.1"/>
    <property type="molecule type" value="Genomic_DNA"/>
</dbReference>
<comment type="caution">
    <text evidence="1">The sequence shown here is derived from an EMBL/GenBank/DDBJ whole genome shotgun (WGS) entry which is preliminary data.</text>
</comment>
<accession>A0ACC4AZ03</accession>
<organism evidence="1 2">
    <name type="scientific">Populus alba</name>
    <name type="common">White poplar</name>
    <dbReference type="NCBI Taxonomy" id="43335"/>
    <lineage>
        <taxon>Eukaryota</taxon>
        <taxon>Viridiplantae</taxon>
        <taxon>Streptophyta</taxon>
        <taxon>Embryophyta</taxon>
        <taxon>Tracheophyta</taxon>
        <taxon>Spermatophyta</taxon>
        <taxon>Magnoliopsida</taxon>
        <taxon>eudicotyledons</taxon>
        <taxon>Gunneridae</taxon>
        <taxon>Pentapetalae</taxon>
        <taxon>rosids</taxon>
        <taxon>fabids</taxon>
        <taxon>Malpighiales</taxon>
        <taxon>Salicaceae</taxon>
        <taxon>Saliceae</taxon>
        <taxon>Populus</taxon>
    </lineage>
</organism>
<protein>
    <submittedName>
        <fullName evidence="1">Uncharacterized protein</fullName>
    </submittedName>
</protein>
<sequence length="98" mass="10739">MTGAAASCAGELCSSQASIHDNRLQEWDDVFLAVYALVFLLQIHKWNACLAMPNVWQALSSPQDSDDHRLLEIHIEQDIEKGPCVHLGLGPAVEGDVQ</sequence>
<proteinExistence type="predicted"/>
<name>A0ACC4AZ03_POPAL</name>
<keyword evidence="2" id="KW-1185">Reference proteome</keyword>
<evidence type="ECO:0000313" key="2">
    <source>
        <dbReference type="Proteomes" id="UP000309997"/>
    </source>
</evidence>
<evidence type="ECO:0000313" key="1">
    <source>
        <dbReference type="EMBL" id="KAL3571294.1"/>
    </source>
</evidence>
<reference evidence="1 2" key="1">
    <citation type="journal article" date="2024" name="Plant Biotechnol. J.">
        <title>Genome and CRISPR/Cas9 system of a widespread forest tree (Populus alba) in the world.</title>
        <authorList>
            <person name="Liu Y.J."/>
            <person name="Jiang P.F."/>
            <person name="Han X.M."/>
            <person name="Li X.Y."/>
            <person name="Wang H.M."/>
            <person name="Wang Y.J."/>
            <person name="Wang X.X."/>
            <person name="Zeng Q.Y."/>
        </authorList>
    </citation>
    <scope>NUCLEOTIDE SEQUENCE [LARGE SCALE GENOMIC DNA]</scope>
    <source>
        <strain evidence="2">cv. PAL-ZL1</strain>
    </source>
</reference>